<dbReference type="EC" id="2.7.11.1" evidence="7"/>
<dbReference type="CDD" id="cd14014">
    <property type="entry name" value="STKc_PknB_like"/>
    <property type="match status" value="1"/>
</dbReference>
<dbReference type="SUPFAM" id="SSF56112">
    <property type="entry name" value="Protein kinase-like (PK-like)"/>
    <property type="match status" value="1"/>
</dbReference>
<dbReference type="Gene3D" id="3.30.200.20">
    <property type="entry name" value="Phosphorylase Kinase, domain 1"/>
    <property type="match status" value="1"/>
</dbReference>
<dbReference type="InterPro" id="IPR000719">
    <property type="entry name" value="Prot_kinase_dom"/>
</dbReference>
<evidence type="ECO:0000256" key="1">
    <source>
        <dbReference type="ARBA" id="ARBA00022679"/>
    </source>
</evidence>
<keyword evidence="3 7" id="KW-0418">Kinase</keyword>
<evidence type="ECO:0000259" key="6">
    <source>
        <dbReference type="PROSITE" id="PS50011"/>
    </source>
</evidence>
<dbReference type="InterPro" id="IPR037215">
    <property type="entry name" value="GUN4-like_sf"/>
</dbReference>
<name>A0ABW1ND04_9ACTN</name>
<evidence type="ECO:0000313" key="8">
    <source>
        <dbReference type="Proteomes" id="UP001596137"/>
    </source>
</evidence>
<keyword evidence="2 5" id="KW-0547">Nucleotide-binding</keyword>
<dbReference type="Gene3D" id="1.10.510.10">
    <property type="entry name" value="Transferase(Phosphotransferase) domain 1"/>
    <property type="match status" value="1"/>
</dbReference>
<dbReference type="InterPro" id="IPR011009">
    <property type="entry name" value="Kinase-like_dom_sf"/>
</dbReference>
<protein>
    <submittedName>
        <fullName evidence="7">Serine/threonine-protein kinase</fullName>
        <ecNumber evidence="7">2.7.11.1</ecNumber>
    </submittedName>
</protein>
<evidence type="ECO:0000256" key="3">
    <source>
        <dbReference type="ARBA" id="ARBA00022777"/>
    </source>
</evidence>
<comment type="caution">
    <text evidence="7">The sequence shown here is derived from an EMBL/GenBank/DDBJ whole genome shotgun (WGS) entry which is preliminary data.</text>
</comment>
<keyword evidence="8" id="KW-1185">Reference proteome</keyword>
<proteinExistence type="predicted"/>
<evidence type="ECO:0000313" key="7">
    <source>
        <dbReference type="EMBL" id="MFC6081234.1"/>
    </source>
</evidence>
<dbReference type="Proteomes" id="UP001596137">
    <property type="component" value="Unassembled WGS sequence"/>
</dbReference>
<gene>
    <name evidence="7" type="ORF">ACFP1K_08695</name>
</gene>
<dbReference type="RefSeq" id="WP_380748846.1">
    <property type="nucleotide sequence ID" value="NZ_JBHSRF010000008.1"/>
</dbReference>
<dbReference type="InterPro" id="IPR008271">
    <property type="entry name" value="Ser/Thr_kinase_AS"/>
</dbReference>
<dbReference type="PROSITE" id="PS50011">
    <property type="entry name" value="PROTEIN_KINASE_DOM"/>
    <property type="match status" value="1"/>
</dbReference>
<dbReference type="PANTHER" id="PTHR43289:SF34">
    <property type="entry name" value="SERINE_THREONINE-PROTEIN KINASE YBDM-RELATED"/>
    <property type="match status" value="1"/>
</dbReference>
<accession>A0ABW1ND04</accession>
<keyword evidence="4 5" id="KW-0067">ATP-binding</keyword>
<sequence>MEPRAWERLQDGDPERLGDYRLVGRLGEGGMGIVYVAEDTLGRRVAVKVMRGQYARSPDFLARFKGEVAAARRVRSFCTAPVLGWRVDEGQVYLVTEYVEGPDLRRAVDERGPFSGSNLEALAVGTATALSAIHQAGLVHRDFKPDNVLLSPVAPRVIDFGLARPLDLSTHLTTPGNLVGTPRYMAPEVLTPEQVTAAYDVFAWGGVMVFAATGRPPFDGDSLLELLHRITHDQPVLDGLPKELAKVVAAALAKDPAERPAAWDVLTTLVGAGAGPERTAEIVRMDLDRPRLVVCGPEACAGYAERLTGLLRERGLPVVSAYDAPGAVDRLDGAPALVLLMSPDESEVVSRALSEARRLGVRVFRVLLGGIGPGRARFYDARDGSLPGEAEIAWLRRLNEAPVRPAKAPEAPGDGLERLRRLVAAGDLVGADTLTTSLLLDAAERAEEGWLSDSDAARLTTELLRDVETAWAEGTDDFHGFGVQLDRYWGHQRAGSREDFRELARTLGWDKKLSAKVGTYSQWATRADYLTGFFPTLRNPSRELQNGWYDRWTLTVMAVHHQLRRRL</sequence>
<dbReference type="EMBL" id="JBHSRF010000008">
    <property type="protein sequence ID" value="MFC6081234.1"/>
    <property type="molecule type" value="Genomic_DNA"/>
</dbReference>
<dbReference type="PROSITE" id="PS00108">
    <property type="entry name" value="PROTEIN_KINASE_ST"/>
    <property type="match status" value="1"/>
</dbReference>
<evidence type="ECO:0000256" key="5">
    <source>
        <dbReference type="PROSITE-ProRule" id="PRU10141"/>
    </source>
</evidence>
<dbReference type="SUPFAM" id="SSF140869">
    <property type="entry name" value="GUN4-like"/>
    <property type="match status" value="1"/>
</dbReference>
<dbReference type="PANTHER" id="PTHR43289">
    <property type="entry name" value="MITOGEN-ACTIVATED PROTEIN KINASE KINASE KINASE 20-RELATED"/>
    <property type="match status" value="1"/>
</dbReference>
<feature type="domain" description="Protein kinase" evidence="6">
    <location>
        <begin position="20"/>
        <end position="270"/>
    </location>
</feature>
<keyword evidence="1 7" id="KW-0808">Transferase</keyword>
<evidence type="ECO:0000256" key="4">
    <source>
        <dbReference type="ARBA" id="ARBA00022840"/>
    </source>
</evidence>
<organism evidence="7 8">
    <name type="scientific">Sphaerisporangium aureirubrum</name>
    <dbReference type="NCBI Taxonomy" id="1544736"/>
    <lineage>
        <taxon>Bacteria</taxon>
        <taxon>Bacillati</taxon>
        <taxon>Actinomycetota</taxon>
        <taxon>Actinomycetes</taxon>
        <taxon>Streptosporangiales</taxon>
        <taxon>Streptosporangiaceae</taxon>
        <taxon>Sphaerisporangium</taxon>
    </lineage>
</organism>
<dbReference type="Pfam" id="PF05419">
    <property type="entry name" value="GUN4"/>
    <property type="match status" value="1"/>
</dbReference>
<dbReference type="Pfam" id="PF00069">
    <property type="entry name" value="Pkinase"/>
    <property type="match status" value="1"/>
</dbReference>
<feature type="binding site" evidence="5">
    <location>
        <position position="48"/>
    </location>
    <ligand>
        <name>ATP</name>
        <dbReference type="ChEBI" id="CHEBI:30616"/>
    </ligand>
</feature>
<reference evidence="8" key="1">
    <citation type="journal article" date="2019" name="Int. J. Syst. Evol. Microbiol.">
        <title>The Global Catalogue of Microorganisms (GCM) 10K type strain sequencing project: providing services to taxonomists for standard genome sequencing and annotation.</title>
        <authorList>
            <consortium name="The Broad Institute Genomics Platform"/>
            <consortium name="The Broad Institute Genome Sequencing Center for Infectious Disease"/>
            <person name="Wu L."/>
            <person name="Ma J."/>
        </authorList>
    </citation>
    <scope>NUCLEOTIDE SEQUENCE [LARGE SCALE GENOMIC DNA]</scope>
    <source>
        <strain evidence="8">JCM 30346</strain>
    </source>
</reference>
<dbReference type="GO" id="GO:0004674">
    <property type="term" value="F:protein serine/threonine kinase activity"/>
    <property type="evidence" value="ECO:0007669"/>
    <property type="project" value="UniProtKB-EC"/>
</dbReference>
<evidence type="ECO:0000256" key="2">
    <source>
        <dbReference type="ARBA" id="ARBA00022741"/>
    </source>
</evidence>
<dbReference type="PROSITE" id="PS00107">
    <property type="entry name" value="PROTEIN_KINASE_ATP"/>
    <property type="match status" value="1"/>
</dbReference>
<dbReference type="InterPro" id="IPR017441">
    <property type="entry name" value="Protein_kinase_ATP_BS"/>
</dbReference>
<dbReference type="InterPro" id="IPR008629">
    <property type="entry name" value="GUN4-like"/>
</dbReference>